<proteinExistence type="inferred from homology"/>
<feature type="transmembrane region" description="Helical" evidence="7">
    <location>
        <begin position="123"/>
        <end position="140"/>
    </location>
</feature>
<feature type="transmembrane region" description="Helical" evidence="7">
    <location>
        <begin position="289"/>
        <end position="310"/>
    </location>
</feature>
<name>A0ABM1SBL6_LIMPO</name>
<evidence type="ECO:0000256" key="3">
    <source>
        <dbReference type="ARBA" id="ARBA00014258"/>
    </source>
</evidence>
<comment type="subcellular location">
    <subcellularLocation>
        <location evidence="1">Membrane</location>
        <topology evidence="1">Multi-pass membrane protein</topology>
    </subcellularLocation>
</comment>
<organism evidence="8 9">
    <name type="scientific">Limulus polyphemus</name>
    <name type="common">Atlantic horseshoe crab</name>
    <dbReference type="NCBI Taxonomy" id="6850"/>
    <lineage>
        <taxon>Eukaryota</taxon>
        <taxon>Metazoa</taxon>
        <taxon>Ecdysozoa</taxon>
        <taxon>Arthropoda</taxon>
        <taxon>Chelicerata</taxon>
        <taxon>Merostomata</taxon>
        <taxon>Xiphosura</taxon>
        <taxon>Limulidae</taxon>
        <taxon>Limulus</taxon>
    </lineage>
</organism>
<accession>A0ABM1SBL6</accession>
<keyword evidence="8" id="KW-1185">Reference proteome</keyword>
<dbReference type="PANTHER" id="PTHR13353:SF5">
    <property type="entry name" value="TRANSMEMBRANE PROTEIN 19"/>
    <property type="match status" value="1"/>
</dbReference>
<evidence type="ECO:0000256" key="4">
    <source>
        <dbReference type="ARBA" id="ARBA00022692"/>
    </source>
</evidence>
<sequence>MIQTTTGSSISQGPVDYPLTFSVQNTSREIMPSSEVQEPVGYPPVPSKQDELQQSLLIGKHETSIAFDDKPTIPESLYKYRICHGQQVSSLEKDLGALVDQSLKPSKQCVAASAYEDELPSPARWLLAVLIPVAVAVWGLKGRSVSISGAVAGFVVGFLLTVSSYQFLVCLLVFFVSSSKATKFRSWKKKKYESEFKEGGERNWIQVISNGGIPSELALLFMIECGVGERPIDFIKDYNCSWFAVSVVSALCGANGDTWASELGPVFAKGDPILITNLRKVPKGTNGGVSLPGLLFSALGGTLIGISYYISHLLFIKQEYLFLSSPQWPIIIIATFAGFFGSLVDSLLGATIQFSGINQKSGKIVETKGKEIKHISGIGILDNHSVNLVSTLITALLMPEVASALWPMFE</sequence>
<evidence type="ECO:0000256" key="2">
    <source>
        <dbReference type="ARBA" id="ARBA00009012"/>
    </source>
</evidence>
<dbReference type="GeneID" id="106477983"/>
<dbReference type="InterPro" id="IPR002794">
    <property type="entry name" value="DUF92_TMEM19"/>
</dbReference>
<dbReference type="RefSeq" id="XP_022241021.1">
    <property type="nucleotide sequence ID" value="XM_022385313.1"/>
</dbReference>
<keyword evidence="4 7" id="KW-0812">Transmembrane</keyword>
<keyword evidence="5 7" id="KW-1133">Transmembrane helix</keyword>
<keyword evidence="6 7" id="KW-0472">Membrane</keyword>
<gene>
    <name evidence="9" type="primary">LOC106477983</name>
</gene>
<feature type="transmembrane region" description="Helical" evidence="7">
    <location>
        <begin position="330"/>
        <end position="354"/>
    </location>
</feature>
<feature type="transmembrane region" description="Helical" evidence="7">
    <location>
        <begin position="152"/>
        <end position="176"/>
    </location>
</feature>
<evidence type="ECO:0000256" key="5">
    <source>
        <dbReference type="ARBA" id="ARBA00022989"/>
    </source>
</evidence>
<evidence type="ECO:0000313" key="8">
    <source>
        <dbReference type="Proteomes" id="UP000694941"/>
    </source>
</evidence>
<dbReference type="Pfam" id="PF01940">
    <property type="entry name" value="DUF92"/>
    <property type="match status" value="1"/>
</dbReference>
<reference evidence="9" key="1">
    <citation type="submission" date="2025-08" db="UniProtKB">
        <authorList>
            <consortium name="RefSeq"/>
        </authorList>
    </citation>
    <scope>IDENTIFICATION</scope>
    <source>
        <tissue evidence="9">Muscle</tissue>
    </source>
</reference>
<dbReference type="PANTHER" id="PTHR13353">
    <property type="entry name" value="TRANSMEMBRANE PROTEIN 19"/>
    <property type="match status" value="1"/>
</dbReference>
<evidence type="ECO:0000256" key="6">
    <source>
        <dbReference type="ARBA" id="ARBA00023136"/>
    </source>
</evidence>
<comment type="similarity">
    <text evidence="2">Belongs to the TMEM19 family.</text>
</comment>
<evidence type="ECO:0000256" key="7">
    <source>
        <dbReference type="SAM" id="Phobius"/>
    </source>
</evidence>
<evidence type="ECO:0000313" key="9">
    <source>
        <dbReference type="RefSeq" id="XP_022241021.1"/>
    </source>
</evidence>
<protein>
    <recommendedName>
        <fullName evidence="3">Transmembrane protein 19</fullName>
    </recommendedName>
</protein>
<evidence type="ECO:0000256" key="1">
    <source>
        <dbReference type="ARBA" id="ARBA00004141"/>
    </source>
</evidence>
<dbReference type="Proteomes" id="UP000694941">
    <property type="component" value="Unplaced"/>
</dbReference>